<sequence length="696" mass="82612">MSESNLSSTKLTEIQNHDDYKVVWLGSNNNIPNEENIVDYLEKFVSVEECFDHITDIKSERKILLVLTEFFECLVHFDELDQIHSIYLLEKNGENINFNQAQSSKMVNIFSDKHTLIERLRQDIVLTYRNDFSINISSLREITIEQSLTSLDENSLMFVWNQLFIYYLVNSSHIDMETLKKEMIEQCLLEYKNDEVELEKINEFVNNCTYDNVVYWYTRDSFVYRLLNKSFRTRNIDLICKFRYFIVLLYKKLKELSIQQEAEMNHTIVYRGQSLKINQLEILLSNIGNLISTNTMLSTTKDRNVAQVFLGSDEVNVLYEITIENTNVDTIHVFANINEQSAFSEEEVLFFAGTVFRIESIEPDNESTWIIKLTLINETGEQLEQIMKHVEYQFTHTSYWQELHSKINDFKLIGNYYKILTDKALTWKDALTKNINDIDIYYLLNNVGNYERLIEYYKKLLLKPTFIDKPKSIVLNVIIGYNYYHLLEYDMALDYYNTALLVLDDDNRLKGQIFHHIGDAYKMKNNFNRALFYYKQALHILRSQYSKKRCLPIICREIADVYIKQNNNTECLLYEEQADEFDEPFRQKSQLDYENVIRTCKNRLNTELHLLPLERAEILFTMGLTLIKQGNYHQAIEILLQAKQLFKDHLPPHGQFVRTFSKLFESIPIAYLHLKEYFNALIMWKRAIDVRITFPN</sequence>
<dbReference type="PROSITE" id="PS50005">
    <property type="entry name" value="TPR"/>
    <property type="match status" value="2"/>
</dbReference>
<evidence type="ECO:0000256" key="1">
    <source>
        <dbReference type="ARBA" id="ARBA00022737"/>
    </source>
</evidence>
<dbReference type="PANTHER" id="PTHR45641">
    <property type="entry name" value="TETRATRICOPEPTIDE REPEAT PROTEIN (AFU_ORTHOLOGUE AFUA_6G03870)"/>
    <property type="match status" value="1"/>
</dbReference>
<proteinExistence type="predicted"/>
<dbReference type="InterPro" id="IPR011990">
    <property type="entry name" value="TPR-like_helical_dom_sf"/>
</dbReference>
<feature type="repeat" description="TPR" evidence="3">
    <location>
        <begin position="511"/>
        <end position="544"/>
    </location>
</feature>
<dbReference type="SMART" id="SM00028">
    <property type="entry name" value="TPR"/>
    <property type="match status" value="4"/>
</dbReference>
<keyword evidence="6" id="KW-1185">Reference proteome</keyword>
<dbReference type="SUPFAM" id="SSF48452">
    <property type="entry name" value="TPR-like"/>
    <property type="match status" value="1"/>
</dbReference>
<evidence type="ECO:0008006" key="8">
    <source>
        <dbReference type="Google" id="ProtNLM"/>
    </source>
</evidence>
<dbReference type="Gene3D" id="3.90.176.10">
    <property type="entry name" value="Toxin ADP-ribosyltransferase, Chain A, domain 1"/>
    <property type="match status" value="1"/>
</dbReference>
<evidence type="ECO:0000313" key="5">
    <source>
        <dbReference type="EMBL" id="CAF1356298.1"/>
    </source>
</evidence>
<dbReference type="EMBL" id="CAJNOM010000321">
    <property type="protein sequence ID" value="CAF1356298.1"/>
    <property type="molecule type" value="Genomic_DNA"/>
</dbReference>
<dbReference type="OrthoDB" id="10022570at2759"/>
<dbReference type="PROSITE" id="PS51996">
    <property type="entry name" value="TR_MART"/>
    <property type="match status" value="1"/>
</dbReference>
<dbReference type="Proteomes" id="UP000663832">
    <property type="component" value="Unassembled WGS sequence"/>
</dbReference>
<evidence type="ECO:0000313" key="6">
    <source>
        <dbReference type="Proteomes" id="UP000663832"/>
    </source>
</evidence>
<comment type="caution">
    <text evidence="4">The sequence shown here is derived from an EMBL/GenBank/DDBJ whole genome shotgun (WGS) entry which is preliminary data.</text>
</comment>
<feature type="repeat" description="TPR" evidence="3">
    <location>
        <begin position="616"/>
        <end position="649"/>
    </location>
</feature>
<name>A0A814TD39_9BILA</name>
<evidence type="ECO:0000313" key="7">
    <source>
        <dbReference type="Proteomes" id="UP000663877"/>
    </source>
</evidence>
<evidence type="ECO:0000256" key="2">
    <source>
        <dbReference type="ARBA" id="ARBA00022803"/>
    </source>
</evidence>
<keyword evidence="2 3" id="KW-0802">TPR repeat</keyword>
<keyword evidence="1" id="KW-0677">Repeat</keyword>
<dbReference type="InterPro" id="IPR019734">
    <property type="entry name" value="TPR_rpt"/>
</dbReference>
<gene>
    <name evidence="4" type="ORF">BJG266_LOCUS24591</name>
    <name evidence="5" type="ORF">QVE165_LOCUS34284</name>
</gene>
<protein>
    <recommendedName>
        <fullName evidence="8">Tetratricopeptide repeat protein</fullName>
    </recommendedName>
</protein>
<dbReference type="AlphaFoldDB" id="A0A814TD39"/>
<dbReference type="Proteomes" id="UP000663877">
    <property type="component" value="Unassembled WGS sequence"/>
</dbReference>
<dbReference type="Pfam" id="PF13424">
    <property type="entry name" value="TPR_12"/>
    <property type="match status" value="1"/>
</dbReference>
<organism evidence="4 7">
    <name type="scientific">Adineta steineri</name>
    <dbReference type="NCBI Taxonomy" id="433720"/>
    <lineage>
        <taxon>Eukaryota</taxon>
        <taxon>Metazoa</taxon>
        <taxon>Spiralia</taxon>
        <taxon>Gnathifera</taxon>
        <taxon>Rotifera</taxon>
        <taxon>Eurotatoria</taxon>
        <taxon>Bdelloidea</taxon>
        <taxon>Adinetida</taxon>
        <taxon>Adinetidae</taxon>
        <taxon>Adineta</taxon>
    </lineage>
</organism>
<evidence type="ECO:0000256" key="3">
    <source>
        <dbReference type="PROSITE-ProRule" id="PRU00339"/>
    </source>
</evidence>
<dbReference type="EMBL" id="CAJNOI010000177">
    <property type="protein sequence ID" value="CAF1160142.1"/>
    <property type="molecule type" value="Genomic_DNA"/>
</dbReference>
<accession>A0A814TD39</accession>
<evidence type="ECO:0000313" key="4">
    <source>
        <dbReference type="EMBL" id="CAF1160142.1"/>
    </source>
</evidence>
<dbReference type="PANTHER" id="PTHR45641:SF19">
    <property type="entry name" value="NEPHROCYSTIN-3"/>
    <property type="match status" value="1"/>
</dbReference>
<reference evidence="4" key="1">
    <citation type="submission" date="2021-02" db="EMBL/GenBank/DDBJ databases">
        <authorList>
            <person name="Nowell W R."/>
        </authorList>
    </citation>
    <scope>NUCLEOTIDE SEQUENCE</scope>
</reference>
<dbReference type="Gene3D" id="1.25.40.10">
    <property type="entry name" value="Tetratricopeptide repeat domain"/>
    <property type="match status" value="2"/>
</dbReference>
<dbReference type="SUPFAM" id="SSF56399">
    <property type="entry name" value="ADP-ribosylation"/>
    <property type="match status" value="1"/>
</dbReference>
<dbReference type="Pfam" id="PF13181">
    <property type="entry name" value="TPR_8"/>
    <property type="match status" value="1"/>
</dbReference>